<comment type="caution">
    <text evidence="1">The sequence shown here is derived from an EMBL/GenBank/DDBJ whole genome shotgun (WGS) entry which is preliminary data.</text>
</comment>
<dbReference type="Gene3D" id="3.75.10.10">
    <property type="entry name" value="L-arginine/glycine Amidinotransferase, Chain A"/>
    <property type="match status" value="1"/>
</dbReference>
<reference evidence="1 2" key="1">
    <citation type="submission" date="2019-12" db="EMBL/GenBank/DDBJ databases">
        <title>Nocardia sp. nov. ET3-3 isolated from soil.</title>
        <authorList>
            <person name="Kanchanasin P."/>
            <person name="Tanasupawat S."/>
            <person name="Yuki M."/>
            <person name="Kudo T."/>
        </authorList>
    </citation>
    <scope>NUCLEOTIDE SEQUENCE [LARGE SCALE GENOMIC DNA]</scope>
    <source>
        <strain evidence="1 2">ET3-3</strain>
    </source>
</reference>
<proteinExistence type="predicted"/>
<dbReference type="EMBL" id="WRPP01000002">
    <property type="protein sequence ID" value="MVU77790.1"/>
    <property type="molecule type" value="Genomic_DNA"/>
</dbReference>
<dbReference type="Proteomes" id="UP000466794">
    <property type="component" value="Unassembled WGS sequence"/>
</dbReference>
<keyword evidence="2" id="KW-1185">Reference proteome</keyword>
<evidence type="ECO:0000313" key="2">
    <source>
        <dbReference type="Proteomes" id="UP000466794"/>
    </source>
</evidence>
<accession>A0A7K1UTX1</accession>
<dbReference type="SUPFAM" id="SSF55909">
    <property type="entry name" value="Pentein"/>
    <property type="match status" value="1"/>
</dbReference>
<protein>
    <recommendedName>
        <fullName evidence="3">Amidinotransferase</fullName>
    </recommendedName>
</protein>
<dbReference type="RefSeq" id="WP_157387430.1">
    <property type="nucleotide sequence ID" value="NZ_WRPP01000002.1"/>
</dbReference>
<gene>
    <name evidence="1" type="ORF">GPX89_11110</name>
</gene>
<organism evidence="1 2">
    <name type="scientific">Nocardia terrae</name>
    <dbReference type="NCBI Taxonomy" id="2675851"/>
    <lineage>
        <taxon>Bacteria</taxon>
        <taxon>Bacillati</taxon>
        <taxon>Actinomycetota</taxon>
        <taxon>Actinomycetes</taxon>
        <taxon>Mycobacteriales</taxon>
        <taxon>Nocardiaceae</taxon>
        <taxon>Nocardia</taxon>
    </lineage>
</organism>
<name>A0A7K1UTX1_9NOCA</name>
<evidence type="ECO:0000313" key="1">
    <source>
        <dbReference type="EMBL" id="MVU77790.1"/>
    </source>
</evidence>
<dbReference type="AlphaFoldDB" id="A0A7K1UTX1"/>
<sequence>MSMMRHLVEGQLAAALELVERRLDHDRVLGEHADGLPHRLRDWDRIEVTEDEAAAMATNGLPINPETYVTDPEFGRVGKELEARGIAVEYVDFAVSRLFGGAFRCSTQPLLRAD</sequence>
<evidence type="ECO:0008006" key="3">
    <source>
        <dbReference type="Google" id="ProtNLM"/>
    </source>
</evidence>